<evidence type="ECO:0000313" key="2">
    <source>
        <dbReference type="EMBL" id="TGO06642.1"/>
    </source>
</evidence>
<name>A0A4Z1E7H0_9MICO</name>
<evidence type="ECO:0000256" key="1">
    <source>
        <dbReference type="SAM" id="SignalP"/>
    </source>
</evidence>
<dbReference type="RefSeq" id="WP_135848801.1">
    <property type="nucleotide sequence ID" value="NZ_RHPJ01000001.1"/>
</dbReference>
<dbReference type="SUPFAM" id="SSF89392">
    <property type="entry name" value="Prokaryotic lipoproteins and lipoprotein localization factors"/>
    <property type="match status" value="1"/>
</dbReference>
<keyword evidence="1" id="KW-0732">Signal</keyword>
<dbReference type="OrthoDB" id="4822274at2"/>
<keyword evidence="3" id="KW-1185">Reference proteome</keyword>
<proteinExistence type="predicted"/>
<protein>
    <recommendedName>
        <fullName evidence="4">MucB/RseB N-terminal domain-containing protein</fullName>
    </recommendedName>
</protein>
<accession>A0A4Z1E7H0</accession>
<dbReference type="Gene3D" id="2.50.20.10">
    <property type="entry name" value="Lipoprotein localisation LolA/LolB/LppX"/>
    <property type="match status" value="1"/>
</dbReference>
<comment type="caution">
    <text evidence="2">The sequence shown here is derived from an EMBL/GenBank/DDBJ whole genome shotgun (WGS) entry which is preliminary data.</text>
</comment>
<sequence>MKNKRLRWAVPAATAVAVGTAFAIPALATASADELPETTPADLLAAVAQAEPTAMSGTAVYTARLGLPELPAEMTGGADPLNLLSGSSTIRVWTDGAERSRVSLLGTTSEYSAVVDGPEAWTYSSAKNAVVHVSLDDAATAQLDAAKADAQARADAVDPASIPTPEALAEQVLAFASMTSEVTLDDNVVVAGRDAYQLEITPLTDDTLVDRIVVAFDGETYVPLSYQAWSSMDTSAPALEVAFTDVSMDAPSDAALAFSTPDGATVEEKVVTGEDLAAATAPAEGTEGDVPVLPEDFDPSTLDPSALTPGAGFLPEGTSISGFGWATVVEQSGVDVAGLLSGDVDADAADLPASPWAGRPAEDLAEEFRGSAADGGFSLDATALYDQLTTPVEGGRLFTSALLSALVTDDGRVFVGSVPTDTLLAAAGLA</sequence>
<evidence type="ECO:0000313" key="3">
    <source>
        <dbReference type="Proteomes" id="UP000297318"/>
    </source>
</evidence>
<reference evidence="2 3" key="1">
    <citation type="submission" date="2018-11" db="EMBL/GenBank/DDBJ databases">
        <title>Complete genome sequencing of the Actinobacteria Serinibacter sp. K3-2.</title>
        <authorList>
            <person name="Rakitin A.L."/>
            <person name="Beletsky A.V."/>
            <person name="Mardanov A.V."/>
            <person name="Ravin N.V."/>
            <person name="Gromova A.S."/>
            <person name="Filippova S.N."/>
            <person name="Gal'Chenko V.F."/>
        </authorList>
    </citation>
    <scope>NUCLEOTIDE SEQUENCE [LARGE SCALE GENOMIC DNA]</scope>
    <source>
        <strain evidence="2 3">K3-2</strain>
    </source>
</reference>
<feature type="signal peptide" evidence="1">
    <location>
        <begin position="1"/>
        <end position="23"/>
    </location>
</feature>
<evidence type="ECO:0008006" key="4">
    <source>
        <dbReference type="Google" id="ProtNLM"/>
    </source>
</evidence>
<gene>
    <name evidence="2" type="ORF">SERN_0834</name>
</gene>
<dbReference type="EMBL" id="RHPJ01000001">
    <property type="protein sequence ID" value="TGO06642.1"/>
    <property type="molecule type" value="Genomic_DNA"/>
</dbReference>
<dbReference type="AlphaFoldDB" id="A0A4Z1E7H0"/>
<dbReference type="InterPro" id="IPR029046">
    <property type="entry name" value="LolA/LolB/LppX"/>
</dbReference>
<dbReference type="PANTHER" id="PTHR37507">
    <property type="entry name" value="SPORULATION PROTEIN YDCC"/>
    <property type="match status" value="1"/>
</dbReference>
<feature type="chain" id="PRO_5039158025" description="MucB/RseB N-terminal domain-containing protein" evidence="1">
    <location>
        <begin position="24"/>
        <end position="430"/>
    </location>
</feature>
<dbReference type="InterPro" id="IPR052944">
    <property type="entry name" value="Sporulation_related"/>
</dbReference>
<organism evidence="2 3">
    <name type="scientific">Serinibacter arcticus</name>
    <dbReference type="NCBI Taxonomy" id="1655435"/>
    <lineage>
        <taxon>Bacteria</taxon>
        <taxon>Bacillati</taxon>
        <taxon>Actinomycetota</taxon>
        <taxon>Actinomycetes</taxon>
        <taxon>Micrococcales</taxon>
        <taxon>Beutenbergiaceae</taxon>
        <taxon>Serinibacter</taxon>
    </lineage>
</organism>
<dbReference type="PANTHER" id="PTHR37507:SF2">
    <property type="entry name" value="SPORULATION PROTEIN YDCC"/>
    <property type="match status" value="1"/>
</dbReference>
<dbReference type="Proteomes" id="UP000297318">
    <property type="component" value="Unassembled WGS sequence"/>
</dbReference>